<dbReference type="PANTHER" id="PTHR34444:SF1">
    <property type="entry name" value="CILIA- AND FLAGELLA-ASSOCIATED PROTEIN 90"/>
    <property type="match status" value="1"/>
</dbReference>
<evidence type="ECO:0000313" key="2">
    <source>
        <dbReference type="Proteomes" id="UP000314986"/>
    </source>
</evidence>
<gene>
    <name evidence="1" type="primary">cfap90</name>
</gene>
<sequence>MADIVRKSKQPLASLSAFSYIPERRDESEQTYFGNQKKGVSVLTYDRIFRAPQGYNNKIHRDDREHAKSLGLNVNAEEMARSVPVLNSSHYGKRLHLNIDPINRSFVRVAHVHAEFYRKNGISKSVEEGYGTVVPD</sequence>
<reference evidence="1" key="5">
    <citation type="submission" date="2025-09" db="UniProtKB">
        <authorList>
            <consortium name="Ensembl"/>
        </authorList>
    </citation>
    <scope>IDENTIFICATION</scope>
</reference>
<organism evidence="1 2">
    <name type="scientific">Callorhinchus milii</name>
    <name type="common">Ghost shark</name>
    <dbReference type="NCBI Taxonomy" id="7868"/>
    <lineage>
        <taxon>Eukaryota</taxon>
        <taxon>Metazoa</taxon>
        <taxon>Chordata</taxon>
        <taxon>Craniata</taxon>
        <taxon>Vertebrata</taxon>
        <taxon>Chondrichthyes</taxon>
        <taxon>Holocephali</taxon>
        <taxon>Chimaeriformes</taxon>
        <taxon>Callorhinchidae</taxon>
        <taxon>Callorhinchus</taxon>
    </lineage>
</organism>
<reference evidence="2" key="2">
    <citation type="journal article" date="2007" name="PLoS Biol.">
        <title>Survey sequencing and comparative analysis of the elephant shark (Callorhinchus milii) genome.</title>
        <authorList>
            <person name="Venkatesh B."/>
            <person name="Kirkness E.F."/>
            <person name="Loh Y.H."/>
            <person name="Halpern A.L."/>
            <person name="Lee A.P."/>
            <person name="Johnson J."/>
            <person name="Dandona N."/>
            <person name="Viswanathan L.D."/>
            <person name="Tay A."/>
            <person name="Venter J.C."/>
            <person name="Strausberg R.L."/>
            <person name="Brenner S."/>
        </authorList>
    </citation>
    <scope>NUCLEOTIDE SEQUENCE [LARGE SCALE GENOMIC DNA]</scope>
</reference>
<dbReference type="KEGG" id="cmk:103183190"/>
<proteinExistence type="predicted"/>
<dbReference type="OrthoDB" id="10057935at2759"/>
<dbReference type="CTD" id="134121"/>
<protein>
    <submittedName>
        <fullName evidence="1">Cilia and flagella associated protein 90</fullName>
    </submittedName>
</protein>
<dbReference type="GeneID" id="103183190"/>
<dbReference type="OMA" id="RKNGIAC"/>
<evidence type="ECO:0000313" key="1">
    <source>
        <dbReference type="Ensembl" id="ENSCMIP00000015621.1"/>
    </source>
</evidence>
<name>A0A4W3HHX2_CALMI</name>
<keyword evidence="2" id="KW-1185">Reference proteome</keyword>
<dbReference type="Proteomes" id="UP000314986">
    <property type="component" value="Unassembled WGS sequence"/>
</dbReference>
<accession>A0A4W3HHX2</accession>
<reference evidence="2" key="1">
    <citation type="journal article" date="2006" name="Science">
        <title>Ancient noncoding elements conserved in the human genome.</title>
        <authorList>
            <person name="Venkatesh B."/>
            <person name="Kirkness E.F."/>
            <person name="Loh Y.H."/>
            <person name="Halpern A.L."/>
            <person name="Lee A.P."/>
            <person name="Johnson J."/>
            <person name="Dandona N."/>
            <person name="Viswanathan L.D."/>
            <person name="Tay A."/>
            <person name="Venter J.C."/>
            <person name="Strausberg R.L."/>
            <person name="Brenner S."/>
        </authorList>
    </citation>
    <scope>NUCLEOTIDE SEQUENCE [LARGE SCALE GENOMIC DNA]</scope>
</reference>
<dbReference type="PANTHER" id="PTHR34444">
    <property type="entry name" value="LOC361192"/>
    <property type="match status" value="1"/>
</dbReference>
<reference evidence="2" key="3">
    <citation type="journal article" date="2014" name="Nature">
        <title>Elephant shark genome provides unique insights into gnathostome evolution.</title>
        <authorList>
            <consortium name="International Elephant Shark Genome Sequencing Consortium"/>
            <person name="Venkatesh B."/>
            <person name="Lee A.P."/>
            <person name="Ravi V."/>
            <person name="Maurya A.K."/>
            <person name="Lian M.M."/>
            <person name="Swann J.B."/>
            <person name="Ohta Y."/>
            <person name="Flajnik M.F."/>
            <person name="Sutoh Y."/>
            <person name="Kasahara M."/>
            <person name="Hoon S."/>
            <person name="Gangu V."/>
            <person name="Roy S.W."/>
            <person name="Irimia M."/>
            <person name="Korzh V."/>
            <person name="Kondrychyn I."/>
            <person name="Lim Z.W."/>
            <person name="Tay B.H."/>
            <person name="Tohari S."/>
            <person name="Kong K.W."/>
            <person name="Ho S."/>
            <person name="Lorente-Galdos B."/>
            <person name="Quilez J."/>
            <person name="Marques-Bonet T."/>
            <person name="Raney B.J."/>
            <person name="Ingham P.W."/>
            <person name="Tay A."/>
            <person name="Hillier L.W."/>
            <person name="Minx P."/>
            <person name="Boehm T."/>
            <person name="Wilson R.K."/>
            <person name="Brenner S."/>
            <person name="Warren W.C."/>
        </authorList>
    </citation>
    <scope>NUCLEOTIDE SEQUENCE [LARGE SCALE GENOMIC DNA]</scope>
</reference>
<reference evidence="1" key="4">
    <citation type="submission" date="2025-08" db="UniProtKB">
        <authorList>
            <consortium name="Ensembl"/>
        </authorList>
    </citation>
    <scope>IDENTIFICATION</scope>
</reference>
<dbReference type="Ensembl" id="ENSCMIT00000015941.1">
    <property type="protein sequence ID" value="ENSCMIP00000015621.1"/>
    <property type="gene ID" value="ENSCMIG00000007612.1"/>
</dbReference>
<dbReference type="Pfam" id="PF15074">
    <property type="entry name" value="CFAP90"/>
    <property type="match status" value="1"/>
</dbReference>
<dbReference type="InParanoid" id="A0A4W3HHX2"/>
<dbReference type="AlphaFoldDB" id="A0A4W3HHX2"/>
<dbReference type="STRING" id="7868.ENSCMIP00000015621"/>
<dbReference type="InterPro" id="IPR027901">
    <property type="entry name" value="CFAP90"/>
</dbReference>
<dbReference type="GeneTree" id="ENSGT00390000015121"/>